<accession>A0A4C1XR45</accession>
<feature type="compositionally biased region" description="Basic residues" evidence="1">
    <location>
        <begin position="882"/>
        <end position="896"/>
    </location>
</feature>
<dbReference type="AlphaFoldDB" id="A0A4C1XR45"/>
<feature type="compositionally biased region" description="Basic residues" evidence="1">
    <location>
        <begin position="918"/>
        <end position="942"/>
    </location>
</feature>
<protein>
    <submittedName>
        <fullName evidence="2">Uncharacterized protein</fullName>
    </submittedName>
</protein>
<feature type="compositionally biased region" description="Basic and acidic residues" evidence="1">
    <location>
        <begin position="209"/>
        <end position="309"/>
    </location>
</feature>
<dbReference type="OrthoDB" id="7474354at2759"/>
<proteinExistence type="predicted"/>
<dbReference type="Proteomes" id="UP000299102">
    <property type="component" value="Unassembled WGS sequence"/>
</dbReference>
<feature type="compositionally biased region" description="Polar residues" evidence="1">
    <location>
        <begin position="445"/>
        <end position="466"/>
    </location>
</feature>
<sequence length="1258" mass="145485">MSNNSQTDERAATEEIPTDLAPDSIPLPSGDGKSIQNEAALPKIITSQQGIKNAKKRLRAFSIQKKIPILPKTLVKSTGPTVVIGKLSSTKTTPKVQDPDAESRRLPKPPKPGVKKNNVLADSYSDLQKKTLSEIEDMKRKMELVELGIPLGLICPPPNSETAMPTKAMPPIKSFLVDELISEAKKARAAGKEFKFDYQKLLPDYDNPFQRKKEEPKPEEQLDTKKLDLYKPRNRYRWSDSHKEKDKDRRKTDRHRDYKKSIDYKKEYRDKDSKDKDRIKDKGKEKDRIEKKSNKEPVTTNEKDTKEADVNLSDYLVCDSWSLDTEEKTSSPKPDESIVKNAEKVEAKSKFKDPMEMLRDSISASKKKSDHKVSSPMCKNKNSVTKIEKSEPIKKLQPVMDSFKYEIDPDDDGDMLGMYNRNQDLAIYSKSQRFFRNKPSYKPSPKNSIDSFSAQEISNDNSQNGSIDDYSSKSNDNFLESVINEIKQGDISDETSQDKKFLVEYELSPEKLSDSALCSTPEKSEKAYHKSGSITPELDDSYYGSQRSDYSESGFISTESGYKSTESGYKSNDSYRMSEIMGNEFDYYPTEKMSKATMESLETWSFVLKICQPLLFRHDNNRCYRSTMTIPKLWYTENPKICNCVKDRAIVYDELETCKMGLVDRLYGCDQLFDSPCLKSRTWYLRINQCLIESVSNLTSNWETDDSSQNSELPATKGNFEPRHKMFDAYRDEVALDREYKKFMEAVLPESELKSKNVGETYRSNTPTKSEQELKLKARRDSDSTTEEETAEEFREIKRKRKKTRKVSSDDWSEDSDLKKERSHKKTKVEKRRKRKRRKDSSSSDSDDSYIEDDMRKHKTSKKKGSKYRSKTERRKYLEKKWSHKKDKEKKKKKKLKDIEDQDYTDSEEETRKEKKSKEKKKTRKKALKHKKRKQRKKRARTKSTSTSESSTTSSSSTSSEATTDSSTSSSDSESEKERIRDKNKREKEERYKRKRKFVSTAQAEEFDVNILNNIKKERLTDDEKSQRKTSDIQDFSPRRQNASVQRQEIINMKELHNDIVASNLIHIKQEVVEEELNIPEPPKPVPPVPNEPELPKNDEPKMNIDNKEPTHKDTITLNHFDKSQQIQNLNTENQSIVEPLRQESSVEKNSLTEATVEQHNKTKILNNDMYPQIGNIIYPDVQDYAGESKTEVEESRPIETLVSASGCRGEIKCDWRPGQRATRAPPARPSRWGPYTTRNSRTVVRAGDWDSRQGRKS</sequence>
<feature type="compositionally biased region" description="Low complexity" evidence="1">
    <location>
        <begin position="943"/>
        <end position="972"/>
    </location>
</feature>
<feature type="compositionally biased region" description="Basic and acidic residues" evidence="1">
    <location>
        <begin position="1094"/>
        <end position="1104"/>
    </location>
</feature>
<feature type="region of interest" description="Disordered" evidence="1">
    <location>
        <begin position="758"/>
        <end position="1044"/>
    </location>
</feature>
<name>A0A4C1XR45_EUMVA</name>
<feature type="region of interest" description="Disordered" evidence="1">
    <location>
        <begin position="1"/>
        <end position="36"/>
    </location>
</feature>
<feature type="region of interest" description="Disordered" evidence="1">
    <location>
        <begin position="362"/>
        <end position="392"/>
    </location>
</feature>
<organism evidence="2 3">
    <name type="scientific">Eumeta variegata</name>
    <name type="common">Bagworm moth</name>
    <name type="synonym">Eumeta japonica</name>
    <dbReference type="NCBI Taxonomy" id="151549"/>
    <lineage>
        <taxon>Eukaryota</taxon>
        <taxon>Metazoa</taxon>
        <taxon>Ecdysozoa</taxon>
        <taxon>Arthropoda</taxon>
        <taxon>Hexapoda</taxon>
        <taxon>Insecta</taxon>
        <taxon>Pterygota</taxon>
        <taxon>Neoptera</taxon>
        <taxon>Endopterygota</taxon>
        <taxon>Lepidoptera</taxon>
        <taxon>Glossata</taxon>
        <taxon>Ditrysia</taxon>
        <taxon>Tineoidea</taxon>
        <taxon>Psychidae</taxon>
        <taxon>Oiketicinae</taxon>
        <taxon>Eumeta</taxon>
    </lineage>
</organism>
<reference evidence="2 3" key="1">
    <citation type="journal article" date="2019" name="Commun. Biol.">
        <title>The bagworm genome reveals a unique fibroin gene that provides high tensile strength.</title>
        <authorList>
            <person name="Kono N."/>
            <person name="Nakamura H."/>
            <person name="Ohtoshi R."/>
            <person name="Tomita M."/>
            <person name="Numata K."/>
            <person name="Arakawa K."/>
        </authorList>
    </citation>
    <scope>NUCLEOTIDE SEQUENCE [LARGE SCALE GENOMIC DNA]</scope>
</reference>
<dbReference type="STRING" id="151549.A0A4C1XR45"/>
<feature type="compositionally biased region" description="Low complexity" evidence="1">
    <location>
        <begin position="1219"/>
        <end position="1232"/>
    </location>
</feature>
<feature type="compositionally biased region" description="Basic residues" evidence="1">
    <location>
        <begin position="821"/>
        <end position="839"/>
    </location>
</feature>
<feature type="compositionally biased region" description="Basic and acidic residues" evidence="1">
    <location>
        <begin position="1248"/>
        <end position="1258"/>
    </location>
</feature>
<feature type="compositionally biased region" description="Basic residues" evidence="1">
    <location>
        <begin position="797"/>
        <end position="806"/>
    </location>
</feature>
<feature type="region of interest" description="Disordered" evidence="1">
    <location>
        <begin position="205"/>
        <end position="309"/>
    </location>
</feature>
<feature type="compositionally biased region" description="Basic and acidic residues" evidence="1">
    <location>
        <begin position="1015"/>
        <end position="1032"/>
    </location>
</feature>
<feature type="compositionally biased region" description="Acidic residues" evidence="1">
    <location>
        <begin position="900"/>
        <end position="909"/>
    </location>
</feature>
<feature type="region of interest" description="Disordered" evidence="1">
    <location>
        <begin position="436"/>
        <end position="473"/>
    </location>
</feature>
<feature type="compositionally biased region" description="Basic residues" evidence="1">
    <location>
        <begin position="857"/>
        <end position="874"/>
    </location>
</feature>
<evidence type="ECO:0000313" key="2">
    <source>
        <dbReference type="EMBL" id="GBP65064.1"/>
    </source>
</evidence>
<feature type="region of interest" description="Disordered" evidence="1">
    <location>
        <begin position="1218"/>
        <end position="1258"/>
    </location>
</feature>
<dbReference type="EMBL" id="BGZK01000918">
    <property type="protein sequence ID" value="GBP65064.1"/>
    <property type="molecule type" value="Genomic_DNA"/>
</dbReference>
<evidence type="ECO:0000256" key="1">
    <source>
        <dbReference type="SAM" id="MobiDB-lite"/>
    </source>
</evidence>
<evidence type="ECO:0000313" key="3">
    <source>
        <dbReference type="Proteomes" id="UP000299102"/>
    </source>
</evidence>
<keyword evidence="3" id="KW-1185">Reference proteome</keyword>
<feature type="compositionally biased region" description="Pro residues" evidence="1">
    <location>
        <begin position="1080"/>
        <end position="1093"/>
    </location>
</feature>
<feature type="region of interest" description="Disordered" evidence="1">
    <location>
        <begin position="83"/>
        <end position="117"/>
    </location>
</feature>
<feature type="region of interest" description="Disordered" evidence="1">
    <location>
        <begin position="1079"/>
        <end position="1104"/>
    </location>
</feature>
<feature type="compositionally biased region" description="Basic and acidic residues" evidence="1">
    <location>
        <begin position="770"/>
        <end position="783"/>
    </location>
</feature>
<gene>
    <name evidence="2" type="ORF">EVAR_46858_1</name>
</gene>
<feature type="compositionally biased region" description="Basic and acidic residues" evidence="1">
    <location>
        <begin position="974"/>
        <end position="992"/>
    </location>
</feature>
<comment type="caution">
    <text evidence="2">The sequence shown here is derived from an EMBL/GenBank/DDBJ whole genome shotgun (WGS) entry which is preliminary data.</text>
</comment>